<keyword evidence="4 5" id="KW-0732">Signal</keyword>
<accession>A0A838BIS2</accession>
<dbReference type="Gene3D" id="3.90.76.10">
    <property type="entry name" value="Dipeptide-binding Protein, Domain 1"/>
    <property type="match status" value="1"/>
</dbReference>
<dbReference type="GO" id="GO:0030288">
    <property type="term" value="C:outer membrane-bounded periplasmic space"/>
    <property type="evidence" value="ECO:0007669"/>
    <property type="project" value="UniProtKB-ARBA"/>
</dbReference>
<dbReference type="InterPro" id="IPR030678">
    <property type="entry name" value="Peptide/Ni-bd"/>
</dbReference>
<dbReference type="Gene3D" id="3.10.105.10">
    <property type="entry name" value="Dipeptide-binding Protein, Domain 3"/>
    <property type="match status" value="1"/>
</dbReference>
<evidence type="ECO:0000259" key="6">
    <source>
        <dbReference type="Pfam" id="PF00496"/>
    </source>
</evidence>
<gene>
    <name evidence="7" type="ORF">H0S73_04540</name>
</gene>
<reference evidence="7 8" key="1">
    <citation type="submission" date="2020-07" db="EMBL/GenBank/DDBJ databases">
        <title>Draft genome and description of Microvirga mediterraneensis Marseille-Q2068 sp. nov.</title>
        <authorList>
            <person name="Boxberger M."/>
        </authorList>
    </citation>
    <scope>NUCLEOTIDE SEQUENCE [LARGE SCALE GENOMIC DNA]</scope>
    <source>
        <strain evidence="7 8">Marseille-Q2068</strain>
    </source>
</reference>
<organism evidence="7 8">
    <name type="scientific">Microvirga mediterraneensis</name>
    <dbReference type="NCBI Taxonomy" id="2754695"/>
    <lineage>
        <taxon>Bacteria</taxon>
        <taxon>Pseudomonadati</taxon>
        <taxon>Pseudomonadota</taxon>
        <taxon>Alphaproteobacteria</taxon>
        <taxon>Hyphomicrobiales</taxon>
        <taxon>Methylobacteriaceae</taxon>
        <taxon>Microvirga</taxon>
    </lineage>
</organism>
<dbReference type="PANTHER" id="PTHR30290">
    <property type="entry name" value="PERIPLASMIC BINDING COMPONENT OF ABC TRANSPORTER"/>
    <property type="match status" value="1"/>
</dbReference>
<evidence type="ECO:0000256" key="4">
    <source>
        <dbReference type="ARBA" id="ARBA00022729"/>
    </source>
</evidence>
<protein>
    <submittedName>
        <fullName evidence="7">ABC transporter substrate-binding protein</fullName>
    </submittedName>
</protein>
<dbReference type="Pfam" id="PF00496">
    <property type="entry name" value="SBP_bac_5"/>
    <property type="match status" value="1"/>
</dbReference>
<dbReference type="Gene3D" id="3.40.190.10">
    <property type="entry name" value="Periplasmic binding protein-like II"/>
    <property type="match status" value="1"/>
</dbReference>
<evidence type="ECO:0000313" key="8">
    <source>
        <dbReference type="Proteomes" id="UP000572984"/>
    </source>
</evidence>
<evidence type="ECO:0000256" key="1">
    <source>
        <dbReference type="ARBA" id="ARBA00004418"/>
    </source>
</evidence>
<keyword evidence="8" id="KW-1185">Reference proteome</keyword>
<dbReference type="AlphaFoldDB" id="A0A838BIS2"/>
<evidence type="ECO:0000256" key="3">
    <source>
        <dbReference type="ARBA" id="ARBA00022448"/>
    </source>
</evidence>
<dbReference type="InterPro" id="IPR039424">
    <property type="entry name" value="SBP_5"/>
</dbReference>
<dbReference type="GO" id="GO:1904680">
    <property type="term" value="F:peptide transmembrane transporter activity"/>
    <property type="evidence" value="ECO:0007669"/>
    <property type="project" value="TreeGrafter"/>
</dbReference>
<proteinExistence type="inferred from homology"/>
<evidence type="ECO:0000256" key="2">
    <source>
        <dbReference type="ARBA" id="ARBA00005695"/>
    </source>
</evidence>
<feature type="domain" description="Solute-binding protein family 5" evidence="6">
    <location>
        <begin position="80"/>
        <end position="444"/>
    </location>
</feature>
<dbReference type="Proteomes" id="UP000572984">
    <property type="component" value="Unassembled WGS sequence"/>
</dbReference>
<evidence type="ECO:0000313" key="7">
    <source>
        <dbReference type="EMBL" id="MBA1155400.1"/>
    </source>
</evidence>
<dbReference type="EMBL" id="JACDXJ010000001">
    <property type="protein sequence ID" value="MBA1155400.1"/>
    <property type="molecule type" value="Genomic_DNA"/>
</dbReference>
<feature type="chain" id="PRO_5032887055" evidence="5">
    <location>
        <begin position="32"/>
        <end position="530"/>
    </location>
</feature>
<comment type="caution">
    <text evidence="7">The sequence shown here is derived from an EMBL/GenBank/DDBJ whole genome shotgun (WGS) entry which is preliminary data.</text>
</comment>
<dbReference type="PANTHER" id="PTHR30290:SF9">
    <property type="entry name" value="OLIGOPEPTIDE-BINDING PROTEIN APPA"/>
    <property type="match status" value="1"/>
</dbReference>
<dbReference type="GO" id="GO:0015833">
    <property type="term" value="P:peptide transport"/>
    <property type="evidence" value="ECO:0007669"/>
    <property type="project" value="TreeGrafter"/>
</dbReference>
<comment type="similarity">
    <text evidence="2">Belongs to the bacterial solute-binding protein 5 family.</text>
</comment>
<comment type="subcellular location">
    <subcellularLocation>
        <location evidence="1">Periplasm</location>
    </subcellularLocation>
</comment>
<dbReference type="SUPFAM" id="SSF53850">
    <property type="entry name" value="Periplasmic binding protein-like II"/>
    <property type="match status" value="1"/>
</dbReference>
<dbReference type="PIRSF" id="PIRSF002741">
    <property type="entry name" value="MppA"/>
    <property type="match status" value="1"/>
</dbReference>
<feature type="signal peptide" evidence="5">
    <location>
        <begin position="1"/>
        <end position="31"/>
    </location>
</feature>
<name>A0A838BIS2_9HYPH</name>
<dbReference type="InterPro" id="IPR000914">
    <property type="entry name" value="SBP_5_dom"/>
</dbReference>
<dbReference type="RefSeq" id="WP_181051043.1">
    <property type="nucleotide sequence ID" value="NZ_JACDXJ010000001.1"/>
</dbReference>
<evidence type="ECO:0000256" key="5">
    <source>
        <dbReference type="SAM" id="SignalP"/>
    </source>
</evidence>
<sequence length="530" mass="57436">MLNYLTARRTAAVLASALLLAPVGLSTSVSAAAIVIGSEGAVPPLDPHRMTGTPGLRVIDAIFDPLIREDLSKATEVAPELVGALAESWSVSPDGLTYTLKLRQGVTFHDGKPLDAAAVQLNFSRMMDKDSPVYDTRAGGNMTFLTRWIKSTSAVDASTFQIVLKEPFSGLPRLLSDRRASIVSPGAIEQNKGDQLGLRPVGTGPFTLQAFQQGQQLNLSRNASYWGHKPGIDQIIIRPVTDPTAMAIGMQTGQIDIIPSASSQQVAQLKVDPSLQVQYPEPANQYFVRLNTRSELTKNPLFRQALNHAVNRDSLAALLDGQVTPAMGPVPLGNELPRDRAANPYRYDPTKAKELLGAAGVTTPVVLKLLAPNSGPGFGQAAQIIALLQQDLKAVGIDLQPQFLEFATLVTTEGPGYKDDVQGSFNGWTTGADSTYWLERMFSGSQQPPSGVNRGWYSNPDVDNLFASARAETDESKRNDLYRQAADLIAKDAPWIFLYQDKLPRILRARVTGVVPARSVFFDYSRIGVR</sequence>
<keyword evidence="3" id="KW-0813">Transport</keyword>
<dbReference type="GO" id="GO:0043190">
    <property type="term" value="C:ATP-binding cassette (ABC) transporter complex"/>
    <property type="evidence" value="ECO:0007669"/>
    <property type="project" value="InterPro"/>
</dbReference>